<evidence type="ECO:0000313" key="2">
    <source>
        <dbReference type="Proteomes" id="UP001163835"/>
    </source>
</evidence>
<sequence length="74" mass="8182">PPHCTHALQGLDVVCFARMKAELKASISSFEDENQSEVRKDDFPLVFGLAFNIAFTPESVKAAFRATGVFPFHP</sequence>
<comment type="caution">
    <text evidence="1">The sequence shown here is derived from an EMBL/GenBank/DDBJ whole genome shotgun (WGS) entry which is preliminary data.</text>
</comment>
<dbReference type="EMBL" id="MU795308">
    <property type="protein sequence ID" value="KAJ3807406.1"/>
    <property type="molecule type" value="Genomic_DNA"/>
</dbReference>
<proteinExistence type="predicted"/>
<protein>
    <submittedName>
        <fullName evidence="1">Uncharacterized protein</fullName>
    </submittedName>
</protein>
<gene>
    <name evidence="1" type="ORF">F5876DRAFT_5729</name>
</gene>
<keyword evidence="2" id="KW-1185">Reference proteome</keyword>
<feature type="non-terminal residue" evidence="1">
    <location>
        <position position="1"/>
    </location>
</feature>
<evidence type="ECO:0000313" key="1">
    <source>
        <dbReference type="EMBL" id="KAJ3807406.1"/>
    </source>
</evidence>
<feature type="non-terminal residue" evidence="1">
    <location>
        <position position="74"/>
    </location>
</feature>
<dbReference type="Proteomes" id="UP001163835">
    <property type="component" value="Unassembled WGS sequence"/>
</dbReference>
<organism evidence="1 2">
    <name type="scientific">Lentinula aff. lateritia</name>
    <dbReference type="NCBI Taxonomy" id="2804960"/>
    <lineage>
        <taxon>Eukaryota</taxon>
        <taxon>Fungi</taxon>
        <taxon>Dikarya</taxon>
        <taxon>Basidiomycota</taxon>
        <taxon>Agaricomycotina</taxon>
        <taxon>Agaricomycetes</taxon>
        <taxon>Agaricomycetidae</taxon>
        <taxon>Agaricales</taxon>
        <taxon>Marasmiineae</taxon>
        <taxon>Omphalotaceae</taxon>
        <taxon>Lentinula</taxon>
    </lineage>
</organism>
<reference evidence="1" key="1">
    <citation type="submission" date="2022-09" db="EMBL/GenBank/DDBJ databases">
        <title>A Global Phylogenomic Analysis of the Shiitake Genus Lentinula.</title>
        <authorList>
            <consortium name="DOE Joint Genome Institute"/>
            <person name="Sierra-Patev S."/>
            <person name="Min B."/>
            <person name="Naranjo-Ortiz M."/>
            <person name="Looney B."/>
            <person name="Konkel Z."/>
            <person name="Slot J.C."/>
            <person name="Sakamoto Y."/>
            <person name="Steenwyk J.L."/>
            <person name="Rokas A."/>
            <person name="Carro J."/>
            <person name="Camarero S."/>
            <person name="Ferreira P."/>
            <person name="Molpeceres G."/>
            <person name="Ruiz-Duenas F.J."/>
            <person name="Serrano A."/>
            <person name="Henrissat B."/>
            <person name="Drula E."/>
            <person name="Hughes K.W."/>
            <person name="Mata J.L."/>
            <person name="Ishikawa N.K."/>
            <person name="Vargas-Isla R."/>
            <person name="Ushijima S."/>
            <person name="Smith C.A."/>
            <person name="Ahrendt S."/>
            <person name="Andreopoulos W."/>
            <person name="He G."/>
            <person name="Labutti K."/>
            <person name="Lipzen A."/>
            <person name="Ng V."/>
            <person name="Riley R."/>
            <person name="Sandor L."/>
            <person name="Barry K."/>
            <person name="Martinez A.T."/>
            <person name="Xiao Y."/>
            <person name="Gibbons J.G."/>
            <person name="Terashima K."/>
            <person name="Grigoriev I.V."/>
            <person name="Hibbett D.S."/>
        </authorList>
    </citation>
    <scope>NUCLEOTIDE SEQUENCE</scope>
    <source>
        <strain evidence="1">TMI1499</strain>
    </source>
</reference>
<accession>A0ACC1TS43</accession>
<name>A0ACC1TS43_9AGAR</name>